<dbReference type="FunFam" id="2.130.10.10:FF:000070">
    <property type="entry name" value="DNA damage-binding protein 1"/>
    <property type="match status" value="1"/>
</dbReference>
<dbReference type="GO" id="GO:0003676">
    <property type="term" value="F:nucleic acid binding"/>
    <property type="evidence" value="ECO:0007669"/>
    <property type="project" value="InterPro"/>
</dbReference>
<comment type="similarity">
    <text evidence="2">Belongs to the DDB1 family.</text>
</comment>
<feature type="domain" description="RSE1/DDB1/CPSF1 second beta-propeller" evidence="6">
    <location>
        <begin position="286"/>
        <end position="595"/>
    </location>
</feature>
<evidence type="ECO:0000313" key="8">
    <source>
        <dbReference type="Proteomes" id="UP000026915"/>
    </source>
</evidence>
<accession>A0A061DX09</accession>
<dbReference type="Gene3D" id="2.130.10.10">
    <property type="entry name" value="YVTN repeat-like/Quinoprotein amine dehydrogenase"/>
    <property type="match status" value="3"/>
</dbReference>
<dbReference type="InterPro" id="IPR058543">
    <property type="entry name" value="Beta-prop_RSE1/DDB1/CPSF1_2nd"/>
</dbReference>
<evidence type="ECO:0000256" key="2">
    <source>
        <dbReference type="ARBA" id="ARBA00007453"/>
    </source>
</evidence>
<evidence type="ECO:0000256" key="1">
    <source>
        <dbReference type="ARBA" id="ARBA00004123"/>
    </source>
</evidence>
<dbReference type="InterPro" id="IPR004871">
    <property type="entry name" value="RSE1/DDB1/CPSF1_C"/>
</dbReference>
<dbReference type="FunFam" id="2.130.10.10:FF:000267">
    <property type="entry name" value="DNA damage-binding protein 1a"/>
    <property type="match status" value="1"/>
</dbReference>
<proteinExistence type="inferred from homology"/>
<dbReference type="EMBL" id="CM001880">
    <property type="protein sequence ID" value="EOX96952.1"/>
    <property type="molecule type" value="Genomic_DNA"/>
</dbReference>
<dbReference type="PANTHER" id="PTHR10644">
    <property type="entry name" value="DNA REPAIR/RNA PROCESSING CPSF FAMILY"/>
    <property type="match status" value="1"/>
</dbReference>
<dbReference type="Pfam" id="PF23726">
    <property type="entry name" value="Beta-prop_RSE1_2nd"/>
    <property type="match status" value="1"/>
</dbReference>
<comment type="subcellular location">
    <subcellularLocation>
        <location evidence="1">Nucleus</location>
    </subcellularLocation>
</comment>
<dbReference type="InterPro" id="IPR018846">
    <property type="entry name" value="Beta-prop_RSE1/DDB1/CPSF1_1st"/>
</dbReference>
<dbReference type="AlphaFoldDB" id="A0A061DX09"/>
<dbReference type="InterPro" id="IPR015943">
    <property type="entry name" value="WD40/YVTN_repeat-like_dom_sf"/>
</dbReference>
<keyword evidence="3" id="KW-0539">Nucleus</keyword>
<reference evidence="7 8" key="1">
    <citation type="journal article" date="2013" name="Genome Biol.">
        <title>The genome sequence of the most widely cultivated cacao type and its use to identify candidate genes regulating pod color.</title>
        <authorList>
            <person name="Motamayor J.C."/>
            <person name="Mockaitis K."/>
            <person name="Schmutz J."/>
            <person name="Haiminen N."/>
            <person name="Iii D.L."/>
            <person name="Cornejo O."/>
            <person name="Findley S.D."/>
            <person name="Zheng P."/>
            <person name="Utro F."/>
            <person name="Royaert S."/>
            <person name="Saski C."/>
            <person name="Jenkins J."/>
            <person name="Podicheti R."/>
            <person name="Zhao M."/>
            <person name="Scheffler B.E."/>
            <person name="Stack J.C."/>
            <person name="Feltus F.A."/>
            <person name="Mustiga G.M."/>
            <person name="Amores F."/>
            <person name="Phillips W."/>
            <person name="Marelli J.P."/>
            <person name="May G.D."/>
            <person name="Shapiro H."/>
            <person name="Ma J."/>
            <person name="Bustamante C.D."/>
            <person name="Schnell R.J."/>
            <person name="Main D."/>
            <person name="Gilbert D."/>
            <person name="Parida L."/>
            <person name="Kuhn D.N."/>
        </authorList>
    </citation>
    <scope>NUCLEOTIDE SEQUENCE [LARGE SCALE GENOMIC DNA]</scope>
    <source>
        <strain evidence="8">cv. Matina 1-6</strain>
    </source>
</reference>
<dbReference type="Pfam" id="PF03178">
    <property type="entry name" value="CPSF_A"/>
    <property type="match status" value="1"/>
</dbReference>
<evidence type="ECO:0000259" key="4">
    <source>
        <dbReference type="Pfam" id="PF03178"/>
    </source>
</evidence>
<organism evidence="7 8">
    <name type="scientific">Theobroma cacao</name>
    <name type="common">Cacao</name>
    <name type="synonym">Cocoa</name>
    <dbReference type="NCBI Taxonomy" id="3641"/>
    <lineage>
        <taxon>Eukaryota</taxon>
        <taxon>Viridiplantae</taxon>
        <taxon>Streptophyta</taxon>
        <taxon>Embryophyta</taxon>
        <taxon>Tracheophyta</taxon>
        <taxon>Spermatophyta</taxon>
        <taxon>Magnoliopsida</taxon>
        <taxon>eudicotyledons</taxon>
        <taxon>Gunneridae</taxon>
        <taxon>Pentapetalae</taxon>
        <taxon>rosids</taxon>
        <taxon>malvids</taxon>
        <taxon>Malvales</taxon>
        <taxon>Malvaceae</taxon>
        <taxon>Byttnerioideae</taxon>
        <taxon>Theobroma</taxon>
    </lineage>
</organism>
<evidence type="ECO:0000313" key="7">
    <source>
        <dbReference type="EMBL" id="EOX96952.1"/>
    </source>
</evidence>
<dbReference type="InterPro" id="IPR036322">
    <property type="entry name" value="WD40_repeat_dom_sf"/>
</dbReference>
<keyword evidence="8" id="KW-1185">Reference proteome</keyword>
<dbReference type="Proteomes" id="UP000026915">
    <property type="component" value="Chromosome 2"/>
</dbReference>
<evidence type="ECO:0000259" key="6">
    <source>
        <dbReference type="Pfam" id="PF23726"/>
    </source>
</evidence>
<feature type="domain" description="RSE1/DDB1/CPSF1 C-terminal" evidence="4">
    <location>
        <begin position="642"/>
        <end position="954"/>
    </location>
</feature>
<evidence type="ECO:0000256" key="3">
    <source>
        <dbReference type="ARBA" id="ARBA00023242"/>
    </source>
</evidence>
<sequence>MGDVSDRIGRPTDNGQIGIIDPDCRLIGLHLYDGLFKVIPFDNKGQLKEAFNIRLEELQVLDIKFLYGCSKPTIVVLYQDNKDARHVKTYEVALKEKDFVEGPWSQNNLDNGADLLIPVPPPLCGVLIIGEETIVYCSANAFKAIPIRPSITKAYGRVDADGSRYLLGDHAGLLHLLVITHEKEKVTGLKIELLGETSIASTISYLDNAFVYIGSSYGDSQLIKLNLQPDAKGSYVEVLERYVNLGPIVDFCVVDLERQGQGQVVTCSGAYKDGSLRIVRNGIGINEQASVELQGIKGMWSLRSSTDDPFDTFLVVSFISETRILAMNLEDELEETEIEGFNSQVQTLFCHDAVYNQLVQVTSSSVRLVSSISRELRHEWNAPPGYSVNVATANATQVLLATGGGHLVYLEIGDGTLTQVKHVQLEYEISCLDINPIGENSNYSQLAAVGMWTDISVRIFSLPDLNLITKEQLGGEIIPRSVLLCSFEGISYLLCALGDGHLLNFQLNMSSGELTDRKKVSLGTQPITLRTFSSKNTTHVFAASDRPTVIYSSNKKLLYSNVNLKEVSHMCPFNSAAFPDSLAIAKEGELTIGTIDDIQKLHIRSIPLGEHARRICHQEQSRTFAICSLKNQPSADESEMHFIRLLDDQTFEFISTYPLDTFEYGCSILSCSFSDDPNVYYCVGTAYVLPEENEPTKGRILVFIVEDGKLQLIAEKETKGAVYSLSAFNGKLLAAINQKIQLYKWMLREDGTRELQSECGHHGHILALYVQTRGDFIVVGDLMKSISLLIYKHEEGAIEERARDYNANWMSAVEILDDDIYLGAENNFNLFTVRKNSEGATDEERGRLEVVGEYHLGEFVNRFCHGSLVMRLPDSDVGQIPTVIFGTVNGVIGVIASLPHEQYAFLEKLQSNLRKVIKGVGGLSHEQWRSFNNEKKTVEAKNFLDGDLIESFLDLSRGKMEEISKAMSVSVEELSKRVEELTRLH</sequence>
<dbReference type="SUPFAM" id="SSF50978">
    <property type="entry name" value="WD40 repeat-like"/>
    <property type="match status" value="2"/>
</dbReference>
<protein>
    <submittedName>
        <fullName evidence="7">Damaged DNA binding protein 1A isoform 3</fullName>
    </submittedName>
</protein>
<dbReference type="HOGENOM" id="CLU_002893_0_1_1"/>
<feature type="domain" description="RSE1/DDB1/CPSF1 first beta-propeller" evidence="5">
    <location>
        <begin position="3"/>
        <end position="241"/>
    </location>
</feature>
<dbReference type="GO" id="GO:0005634">
    <property type="term" value="C:nucleus"/>
    <property type="evidence" value="ECO:0007669"/>
    <property type="project" value="UniProtKB-SubCell"/>
</dbReference>
<dbReference type="Gramene" id="EOX96952">
    <property type="protein sequence ID" value="EOX96952"/>
    <property type="gene ID" value="TCM_006077"/>
</dbReference>
<name>A0A061DX09_THECC</name>
<dbReference type="Pfam" id="PF10433">
    <property type="entry name" value="Beta-prop_RSE1_1st"/>
    <property type="match status" value="1"/>
</dbReference>
<gene>
    <name evidence="7" type="ORF">TCM_006077</name>
</gene>
<evidence type="ECO:0000259" key="5">
    <source>
        <dbReference type="Pfam" id="PF10433"/>
    </source>
</evidence>
<dbReference type="Gene3D" id="1.10.150.910">
    <property type="match status" value="1"/>
</dbReference>
<dbReference type="InterPro" id="IPR050358">
    <property type="entry name" value="RSE1/DDB1/CFT1"/>
</dbReference>
<dbReference type="FunFam" id="1.10.150.910:FF:000003">
    <property type="entry name" value="DNA damage-binding protein 1a"/>
    <property type="match status" value="1"/>
</dbReference>